<protein>
    <submittedName>
        <fullName evidence="1">DUF3553 domain-containing protein</fullName>
    </submittedName>
</protein>
<sequence length="95" mass="11057">MRLEGRLIGRHRYWHPLRHGRRRYPLGCFRDISIRPVTAIIEPGMRVRHPDRPEWGTGQVQSVVGERITVNFEHAGKVLINAAVVLLDIEDEARR</sequence>
<gene>
    <name evidence="1" type="ORF">GWK16_18215</name>
</gene>
<evidence type="ECO:0000313" key="1">
    <source>
        <dbReference type="EMBL" id="NMJ43188.1"/>
    </source>
</evidence>
<keyword evidence="2" id="KW-1185">Reference proteome</keyword>
<proteinExistence type="predicted"/>
<dbReference type="Proteomes" id="UP000548582">
    <property type="component" value="Unassembled WGS sequence"/>
</dbReference>
<name>A0A848EIG7_9PROT</name>
<comment type="caution">
    <text evidence="1">The sequence shown here is derived from an EMBL/GenBank/DDBJ whole genome shotgun (WGS) entry which is preliminary data.</text>
</comment>
<dbReference type="Pfam" id="PF12073">
    <property type="entry name" value="DUF3553"/>
    <property type="match status" value="1"/>
</dbReference>
<dbReference type="InterPro" id="IPR021938">
    <property type="entry name" value="DUF3553"/>
</dbReference>
<evidence type="ECO:0000313" key="2">
    <source>
        <dbReference type="Proteomes" id="UP000548582"/>
    </source>
</evidence>
<organism evidence="1 2">
    <name type="scientific">Neoroseomonas marina</name>
    <dbReference type="NCBI Taxonomy" id="1232220"/>
    <lineage>
        <taxon>Bacteria</taxon>
        <taxon>Pseudomonadati</taxon>
        <taxon>Pseudomonadota</taxon>
        <taxon>Alphaproteobacteria</taxon>
        <taxon>Acetobacterales</taxon>
        <taxon>Acetobacteraceae</taxon>
        <taxon>Neoroseomonas</taxon>
    </lineage>
</organism>
<dbReference type="EMBL" id="JABBKX010000007">
    <property type="protein sequence ID" value="NMJ43188.1"/>
    <property type="molecule type" value="Genomic_DNA"/>
</dbReference>
<accession>A0A848EIG7</accession>
<reference evidence="1 2" key="1">
    <citation type="submission" date="2020-03" db="EMBL/GenBank/DDBJ databases">
        <authorList>
            <person name="Sun Q."/>
        </authorList>
    </citation>
    <scope>NUCLEOTIDE SEQUENCE [LARGE SCALE GENOMIC DNA]</scope>
    <source>
        <strain evidence="1 2">JC162</strain>
    </source>
</reference>
<dbReference type="AlphaFoldDB" id="A0A848EIG7"/>